<evidence type="ECO:0000256" key="4">
    <source>
        <dbReference type="ARBA" id="ARBA00023136"/>
    </source>
</evidence>
<comment type="function">
    <text evidence="1 8">The Vlp and Vsp proteins are antigenically distinct proteins, only one vlp or vsp gene is transcriptionally active at any one time. Switching between these genes is a mechanism of host immune response evasion.</text>
</comment>
<accession>W6TF37</accession>
<evidence type="ECO:0000256" key="1">
    <source>
        <dbReference type="ARBA" id="ARBA00003932"/>
    </source>
</evidence>
<keyword evidence="4 8" id="KW-0472">Membrane</keyword>
<evidence type="ECO:0000256" key="8">
    <source>
        <dbReference type="RuleBase" id="RU363105"/>
    </source>
</evidence>
<reference evidence="9 10" key="1">
    <citation type="submission" date="2013-12" db="EMBL/GenBank/DDBJ databases">
        <title>Comparative genomics of relapsing fever spirochetes.</title>
        <authorList>
            <person name="Schwan T.G."/>
            <person name="Raffel S.J."/>
            <person name="Porcella S.F."/>
        </authorList>
    </citation>
    <scope>NUCLEOTIDE SEQUENCE [LARGE SCALE GENOMIC DNA]</scope>
    <source>
        <strain evidence="9 10">CR2A</strain>
    </source>
</reference>
<dbReference type="InterPro" id="IPR000680">
    <property type="entry name" value="Borrelia_lipo"/>
</dbReference>
<dbReference type="PATRIC" id="fig|1432657.3.peg.1706"/>
<evidence type="ECO:0000256" key="7">
    <source>
        <dbReference type="ARBA" id="ARBA00023288"/>
    </source>
</evidence>
<evidence type="ECO:0000313" key="9">
    <source>
        <dbReference type="EMBL" id="ETZ17272.1"/>
    </source>
</evidence>
<keyword evidence="6 8" id="KW-0998">Cell outer membrane</keyword>
<evidence type="ECO:0000256" key="6">
    <source>
        <dbReference type="ARBA" id="ARBA00023237"/>
    </source>
</evidence>
<keyword evidence="5 8" id="KW-0564">Palmitate</keyword>
<evidence type="ECO:0000313" key="10">
    <source>
        <dbReference type="Proteomes" id="UP000019148"/>
    </source>
</evidence>
<protein>
    <recommendedName>
        <fullName evidence="8">Variable large protein</fullName>
    </recommendedName>
</protein>
<keyword evidence="7 8" id="KW-0449">Lipoprotein</keyword>
<proteinExistence type="predicted"/>
<dbReference type="EMBL" id="AZIT01000074">
    <property type="protein sequence ID" value="ETZ17272.1"/>
    <property type="molecule type" value="Genomic_DNA"/>
</dbReference>
<dbReference type="AlphaFoldDB" id="W6TF37"/>
<evidence type="ECO:0000256" key="5">
    <source>
        <dbReference type="ARBA" id="ARBA00023139"/>
    </source>
</evidence>
<sequence length="47" mass="5305">MQDRVFCTFIELMSDVLGFTAKVDTNKRDVGNYFNSLGVKLSKASEE</sequence>
<dbReference type="Pfam" id="PF00921">
    <property type="entry name" value="Lipoprotein_2"/>
    <property type="match status" value="1"/>
</dbReference>
<dbReference type="GO" id="GO:0009279">
    <property type="term" value="C:cell outer membrane"/>
    <property type="evidence" value="ECO:0007669"/>
    <property type="project" value="UniProtKB-SubCell"/>
</dbReference>
<keyword evidence="3" id="KW-0732">Signal</keyword>
<comment type="subcellular location">
    <subcellularLocation>
        <location evidence="2 8">Cell outer membrane</location>
        <topology evidence="2 8">Lipid-anchor</topology>
    </subcellularLocation>
</comment>
<comment type="caution">
    <text evidence="9">The sequence shown here is derived from an EMBL/GenBank/DDBJ whole genome shotgun (WGS) entry which is preliminary data.</text>
</comment>
<dbReference type="Proteomes" id="UP000019148">
    <property type="component" value="Unassembled WGS sequence"/>
</dbReference>
<evidence type="ECO:0000256" key="2">
    <source>
        <dbReference type="ARBA" id="ARBA00004459"/>
    </source>
</evidence>
<gene>
    <name evidence="9" type="ORF">BDCR2A_01812</name>
</gene>
<dbReference type="SUPFAM" id="SSF74748">
    <property type="entry name" value="Variable surface antigen VlsE"/>
    <property type="match status" value="1"/>
</dbReference>
<evidence type="ECO:0000256" key="3">
    <source>
        <dbReference type="ARBA" id="ARBA00022729"/>
    </source>
</evidence>
<name>W6TF37_9SPIR</name>
<organism evidence="9 10">
    <name type="scientific">Borrelia duttonii CR2A</name>
    <dbReference type="NCBI Taxonomy" id="1432657"/>
    <lineage>
        <taxon>Bacteria</taxon>
        <taxon>Pseudomonadati</taxon>
        <taxon>Spirochaetota</taxon>
        <taxon>Spirochaetia</taxon>
        <taxon>Spirochaetales</taxon>
        <taxon>Borreliaceae</taxon>
        <taxon>Borrelia</taxon>
    </lineage>
</organism>